<dbReference type="SMART" id="SM00173">
    <property type="entry name" value="RAS"/>
    <property type="match status" value="2"/>
</dbReference>
<reference evidence="7" key="1">
    <citation type="submission" date="2021-02" db="EMBL/GenBank/DDBJ databases">
        <authorList>
            <person name="Nowell W R."/>
        </authorList>
    </citation>
    <scope>NUCLEOTIDE SEQUENCE</scope>
</reference>
<evidence type="ECO:0000256" key="6">
    <source>
        <dbReference type="SAM" id="MobiDB-lite"/>
    </source>
</evidence>
<dbReference type="PROSITE" id="PS51421">
    <property type="entry name" value="RAS"/>
    <property type="match status" value="2"/>
</dbReference>
<dbReference type="PROSITE" id="PS51419">
    <property type="entry name" value="RAB"/>
    <property type="match status" value="2"/>
</dbReference>
<gene>
    <name evidence="7" type="ORF">SEV965_LOCUS7609</name>
</gene>
<keyword evidence="5" id="KW-0636">Prenylation</keyword>
<dbReference type="InterPro" id="IPR050305">
    <property type="entry name" value="Small_GTPase_Rab"/>
</dbReference>
<organism evidence="7 8">
    <name type="scientific">Rotaria sordida</name>
    <dbReference type="NCBI Taxonomy" id="392033"/>
    <lineage>
        <taxon>Eukaryota</taxon>
        <taxon>Metazoa</taxon>
        <taxon>Spiralia</taxon>
        <taxon>Gnathifera</taxon>
        <taxon>Rotifera</taxon>
        <taxon>Eurotatoria</taxon>
        <taxon>Bdelloidea</taxon>
        <taxon>Philodinida</taxon>
        <taxon>Philodinidae</taxon>
        <taxon>Rotaria</taxon>
    </lineage>
</organism>
<feature type="compositionally biased region" description="Polar residues" evidence="6">
    <location>
        <begin position="374"/>
        <end position="383"/>
    </location>
</feature>
<accession>A0A814CEL7</accession>
<evidence type="ECO:0000256" key="4">
    <source>
        <dbReference type="ARBA" id="ARBA00023288"/>
    </source>
</evidence>
<dbReference type="Proteomes" id="UP000663889">
    <property type="component" value="Unassembled WGS sequence"/>
</dbReference>
<evidence type="ECO:0000256" key="3">
    <source>
        <dbReference type="ARBA" id="ARBA00023134"/>
    </source>
</evidence>
<name>A0A814CEL7_9BILA</name>
<dbReference type="EMBL" id="CAJNOU010000268">
    <property type="protein sequence ID" value="CAF0939104.1"/>
    <property type="molecule type" value="Genomic_DNA"/>
</dbReference>
<dbReference type="SMART" id="SM00174">
    <property type="entry name" value="RHO"/>
    <property type="match status" value="2"/>
</dbReference>
<proteinExistence type="inferred from homology"/>
<keyword evidence="3" id="KW-0342">GTP-binding</keyword>
<dbReference type="GO" id="GO:0003924">
    <property type="term" value="F:GTPase activity"/>
    <property type="evidence" value="ECO:0007669"/>
    <property type="project" value="InterPro"/>
</dbReference>
<dbReference type="PRINTS" id="PR00449">
    <property type="entry name" value="RASTRNSFRMNG"/>
</dbReference>
<dbReference type="Pfam" id="PF00071">
    <property type="entry name" value="Ras"/>
    <property type="match status" value="2"/>
</dbReference>
<dbReference type="Gene3D" id="3.40.50.300">
    <property type="entry name" value="P-loop containing nucleotide triphosphate hydrolases"/>
    <property type="match status" value="2"/>
</dbReference>
<evidence type="ECO:0000256" key="5">
    <source>
        <dbReference type="ARBA" id="ARBA00023289"/>
    </source>
</evidence>
<dbReference type="PANTHER" id="PTHR47980">
    <property type="entry name" value="LD44762P"/>
    <property type="match status" value="1"/>
</dbReference>
<dbReference type="InterPro" id="IPR001806">
    <property type="entry name" value="Small_GTPase"/>
</dbReference>
<comment type="caution">
    <text evidence="7">The sequence shown here is derived from an EMBL/GenBank/DDBJ whole genome shotgun (WGS) entry which is preliminary data.</text>
</comment>
<feature type="region of interest" description="Disordered" evidence="6">
    <location>
        <begin position="374"/>
        <end position="396"/>
    </location>
</feature>
<dbReference type="NCBIfam" id="TIGR00231">
    <property type="entry name" value="small_GTP"/>
    <property type="match status" value="2"/>
</dbReference>
<dbReference type="GO" id="GO:0005525">
    <property type="term" value="F:GTP binding"/>
    <property type="evidence" value="ECO:0007669"/>
    <property type="project" value="UniProtKB-KW"/>
</dbReference>
<comment type="similarity">
    <text evidence="1">Belongs to the small GTPase superfamily. Rab family.</text>
</comment>
<evidence type="ECO:0000313" key="8">
    <source>
        <dbReference type="Proteomes" id="UP000663889"/>
    </source>
</evidence>
<dbReference type="InterPro" id="IPR027417">
    <property type="entry name" value="P-loop_NTPase"/>
</dbReference>
<dbReference type="AlphaFoldDB" id="A0A814CEL7"/>
<dbReference type="FunFam" id="3.40.50.300:FF:001447">
    <property type="entry name" value="Ras-related protein Rab-1B"/>
    <property type="match status" value="2"/>
</dbReference>
<dbReference type="SMART" id="SM00176">
    <property type="entry name" value="RAN"/>
    <property type="match status" value="2"/>
</dbReference>
<dbReference type="SUPFAM" id="SSF52540">
    <property type="entry name" value="P-loop containing nucleoside triphosphate hydrolases"/>
    <property type="match status" value="2"/>
</dbReference>
<dbReference type="InterPro" id="IPR005225">
    <property type="entry name" value="Small_GTP-bd"/>
</dbReference>
<evidence type="ECO:0000313" key="7">
    <source>
        <dbReference type="EMBL" id="CAF0939104.1"/>
    </source>
</evidence>
<dbReference type="PROSITE" id="PS51417">
    <property type="entry name" value="ARF"/>
    <property type="match status" value="1"/>
</dbReference>
<keyword evidence="4" id="KW-0449">Lipoprotein</keyword>
<sequence>MTTESHGLFKILLIGDSEVGKTALLTRLTDDTFTESFISTIGVDFRIHWIKNDEQTNKLQIWDISGQERFREITNAYYRSAQGIIILFDVTNAESFDHLHIWLENINQNASNDVKKLLVGNKSDLTTERVIDYDKAKEFADTLNIQYVETSAKNSTNVEEVFKSMVNEHMLTALTVPTEKSNINNRSHVKTIKITKAINADYDILLKLLLIGDSGVGKSAILTRFSDDSFTDSFISTIGVDFKIHAIENDGKTAKLQIWDTAGQERFRSITHTYYRGAHGIIIVFDVTDAESFDHLHRWLNEIDLHADNNVKKLLVGNKSDLTSKRMIDYDKAKKFADSLNIQYVETSAKNSINIEQVFKTVVTEIVSIVPSTEPTNTSVNVSSHDKMLKTSSGLC</sequence>
<protein>
    <submittedName>
        <fullName evidence="7">Uncharacterized protein</fullName>
    </submittedName>
</protein>
<keyword evidence="2" id="KW-0547">Nucleotide-binding</keyword>
<evidence type="ECO:0000256" key="2">
    <source>
        <dbReference type="ARBA" id="ARBA00022741"/>
    </source>
</evidence>
<evidence type="ECO:0000256" key="1">
    <source>
        <dbReference type="ARBA" id="ARBA00006270"/>
    </source>
</evidence>
<dbReference type="PROSITE" id="PS51420">
    <property type="entry name" value="RHO"/>
    <property type="match status" value="2"/>
</dbReference>
<dbReference type="SMART" id="SM00175">
    <property type="entry name" value="RAB"/>
    <property type="match status" value="2"/>
</dbReference>